<dbReference type="SMART" id="SM00181">
    <property type="entry name" value="EGF"/>
    <property type="match status" value="5"/>
</dbReference>
<feature type="chain" id="PRO_5042123410" description="EGF-like domain-containing protein" evidence="1">
    <location>
        <begin position="17"/>
        <end position="258"/>
    </location>
</feature>
<proteinExistence type="predicted"/>
<feature type="domain" description="EGF-like" evidence="2">
    <location>
        <begin position="111"/>
        <end position="143"/>
    </location>
</feature>
<dbReference type="PANTHER" id="PTHR24047:SF29">
    <property type="entry name" value="EATER-RELATED"/>
    <property type="match status" value="1"/>
</dbReference>
<accession>A0AAD7ZTV6</accession>
<dbReference type="PANTHER" id="PTHR24047">
    <property type="entry name" value="FI01909P-RELATED"/>
    <property type="match status" value="1"/>
</dbReference>
<feature type="domain" description="EGF-like" evidence="2">
    <location>
        <begin position="76"/>
        <end position="109"/>
    </location>
</feature>
<feature type="signal peptide" evidence="1">
    <location>
        <begin position="1"/>
        <end position="16"/>
    </location>
</feature>
<keyword evidence="1" id="KW-0732">Signal</keyword>
<dbReference type="Proteomes" id="UP001233999">
    <property type="component" value="Unassembled WGS sequence"/>
</dbReference>
<gene>
    <name evidence="3" type="ORF">L9F63_019642</name>
</gene>
<feature type="domain" description="EGF-like" evidence="2">
    <location>
        <begin position="212"/>
        <end position="247"/>
    </location>
</feature>
<dbReference type="InterPro" id="IPR009030">
    <property type="entry name" value="Growth_fac_rcpt_cys_sf"/>
</dbReference>
<name>A0AAD7ZTV6_DIPPU</name>
<dbReference type="InterPro" id="IPR053255">
    <property type="entry name" value="EGF-like_domain"/>
</dbReference>
<feature type="domain" description="EGF-like" evidence="2">
    <location>
        <begin position="179"/>
        <end position="210"/>
    </location>
</feature>
<dbReference type="AlphaFoldDB" id="A0AAD7ZTV6"/>
<dbReference type="Pfam" id="PF02363">
    <property type="entry name" value="C_tripleX"/>
    <property type="match status" value="5"/>
</dbReference>
<evidence type="ECO:0000259" key="2">
    <source>
        <dbReference type="SMART" id="SM00181"/>
    </source>
</evidence>
<sequence length="258" mass="28857">MRRLLIFVLVMAKSFADDKSLQFKKESNDMDNSINSERTKQHFWPVSNFWPACQGKKCTCKPGYKVHESGKLCEPICRGGCENGYCHYPGICECYDGYVKESPISNACVANCSQGCRGGNCVAPEVCVCKPGYVRSPLTLECLPLCEQRCVNGFCYEPNRCRCNPGYKKAEESEQCVPKCTGGCKNGVCTLPENCLCKQGYKKVSANICMPNCSPPCENGTCIAPNKCVCRKSYFKDPRIITKNVCINNWNIRIFRND</sequence>
<dbReference type="InterPro" id="IPR003341">
    <property type="entry name" value="Cys_rich_tripleX"/>
</dbReference>
<dbReference type="SUPFAM" id="SSF57184">
    <property type="entry name" value="Growth factor receptor domain"/>
    <property type="match status" value="1"/>
</dbReference>
<dbReference type="Gene3D" id="2.10.25.10">
    <property type="entry name" value="Laminin"/>
    <property type="match status" value="5"/>
</dbReference>
<reference evidence="3" key="2">
    <citation type="submission" date="2023-05" db="EMBL/GenBank/DDBJ databases">
        <authorList>
            <person name="Fouks B."/>
        </authorList>
    </citation>
    <scope>NUCLEOTIDE SEQUENCE</scope>
    <source>
        <strain evidence="3">Stay&amp;Tobe</strain>
        <tissue evidence="3">Testes</tissue>
    </source>
</reference>
<evidence type="ECO:0000256" key="1">
    <source>
        <dbReference type="SAM" id="SignalP"/>
    </source>
</evidence>
<evidence type="ECO:0000313" key="3">
    <source>
        <dbReference type="EMBL" id="KAJ9586774.1"/>
    </source>
</evidence>
<organism evidence="3 4">
    <name type="scientific">Diploptera punctata</name>
    <name type="common">Pacific beetle cockroach</name>
    <dbReference type="NCBI Taxonomy" id="6984"/>
    <lineage>
        <taxon>Eukaryota</taxon>
        <taxon>Metazoa</taxon>
        <taxon>Ecdysozoa</taxon>
        <taxon>Arthropoda</taxon>
        <taxon>Hexapoda</taxon>
        <taxon>Insecta</taxon>
        <taxon>Pterygota</taxon>
        <taxon>Neoptera</taxon>
        <taxon>Polyneoptera</taxon>
        <taxon>Dictyoptera</taxon>
        <taxon>Blattodea</taxon>
        <taxon>Blaberoidea</taxon>
        <taxon>Blaberidae</taxon>
        <taxon>Diplopterinae</taxon>
        <taxon>Diploptera</taxon>
    </lineage>
</organism>
<evidence type="ECO:0000313" key="4">
    <source>
        <dbReference type="Proteomes" id="UP001233999"/>
    </source>
</evidence>
<comment type="caution">
    <text evidence="3">The sequence shown here is derived from an EMBL/GenBank/DDBJ whole genome shotgun (WGS) entry which is preliminary data.</text>
</comment>
<reference evidence="3" key="1">
    <citation type="journal article" date="2023" name="IScience">
        <title>Live-bearing cockroach genome reveals convergent evolutionary mechanisms linked to viviparity in insects and beyond.</title>
        <authorList>
            <person name="Fouks B."/>
            <person name="Harrison M.C."/>
            <person name="Mikhailova A.A."/>
            <person name="Marchal E."/>
            <person name="English S."/>
            <person name="Carruthers M."/>
            <person name="Jennings E.C."/>
            <person name="Chiamaka E.L."/>
            <person name="Frigard R.A."/>
            <person name="Pippel M."/>
            <person name="Attardo G.M."/>
            <person name="Benoit J.B."/>
            <person name="Bornberg-Bauer E."/>
            <person name="Tobe S.S."/>
        </authorList>
    </citation>
    <scope>NUCLEOTIDE SEQUENCE</scope>
    <source>
        <strain evidence="3">Stay&amp;Tobe</strain>
    </source>
</reference>
<keyword evidence="4" id="KW-1185">Reference proteome</keyword>
<feature type="domain" description="EGF-like" evidence="2">
    <location>
        <begin position="145"/>
        <end position="177"/>
    </location>
</feature>
<dbReference type="InterPro" id="IPR000742">
    <property type="entry name" value="EGF"/>
</dbReference>
<protein>
    <recommendedName>
        <fullName evidence="2">EGF-like domain-containing protein</fullName>
    </recommendedName>
</protein>
<dbReference type="EMBL" id="JASPKZ010006845">
    <property type="protein sequence ID" value="KAJ9586774.1"/>
    <property type="molecule type" value="Genomic_DNA"/>
</dbReference>